<dbReference type="PROSITE" id="PS51257">
    <property type="entry name" value="PROKAR_LIPOPROTEIN"/>
    <property type="match status" value="1"/>
</dbReference>
<evidence type="ECO:0000256" key="1">
    <source>
        <dbReference type="SAM" id="Phobius"/>
    </source>
</evidence>
<gene>
    <name evidence="2" type="ORF">H8716_06705</name>
</gene>
<name>A0ABR7N8Q5_9FIRM</name>
<accession>A0ABR7N8Q5</accession>
<reference evidence="2 3" key="1">
    <citation type="submission" date="2020-08" db="EMBL/GenBank/DDBJ databases">
        <title>Genome public.</title>
        <authorList>
            <person name="Liu C."/>
            <person name="Sun Q."/>
        </authorList>
    </citation>
    <scope>NUCLEOTIDE SEQUENCE [LARGE SCALE GENOMIC DNA]</scope>
    <source>
        <strain evidence="2 3">NSJ-46</strain>
    </source>
</reference>
<dbReference type="RefSeq" id="WP_249307805.1">
    <property type="nucleotide sequence ID" value="NZ_JACRSZ010000005.1"/>
</dbReference>
<organism evidence="2 3">
    <name type="scientific">Jingyaoa shaoxingensis</name>
    <dbReference type="NCBI Taxonomy" id="2763671"/>
    <lineage>
        <taxon>Bacteria</taxon>
        <taxon>Bacillati</taxon>
        <taxon>Bacillota</taxon>
        <taxon>Clostridia</taxon>
        <taxon>Lachnospirales</taxon>
        <taxon>Lachnospiraceae</taxon>
        <taxon>Jingyaoa</taxon>
    </lineage>
</organism>
<sequence>MKVRESSRSSLFLLELMISIVFFALAAAGCVQVFAKAHMLSREAGRLDMAVSVAQSLAEEYSGSRTEDDRRYYDELGNVCGEEDGIYLAEIAQTEEAGMNQIHITVMDVKTQDTLYTLQTASYFPDGTGGRNE</sequence>
<keyword evidence="1" id="KW-0472">Membrane</keyword>
<protein>
    <recommendedName>
        <fullName evidence="4">Type II secretion system protein</fullName>
    </recommendedName>
</protein>
<dbReference type="Proteomes" id="UP000657421">
    <property type="component" value="Unassembled WGS sequence"/>
</dbReference>
<keyword evidence="1" id="KW-0812">Transmembrane</keyword>
<evidence type="ECO:0008006" key="4">
    <source>
        <dbReference type="Google" id="ProtNLM"/>
    </source>
</evidence>
<evidence type="ECO:0000313" key="2">
    <source>
        <dbReference type="EMBL" id="MBC8572776.1"/>
    </source>
</evidence>
<comment type="caution">
    <text evidence="2">The sequence shown here is derived from an EMBL/GenBank/DDBJ whole genome shotgun (WGS) entry which is preliminary data.</text>
</comment>
<feature type="transmembrane region" description="Helical" evidence="1">
    <location>
        <begin position="12"/>
        <end position="35"/>
    </location>
</feature>
<dbReference type="EMBL" id="JACRSZ010000005">
    <property type="protein sequence ID" value="MBC8572776.1"/>
    <property type="molecule type" value="Genomic_DNA"/>
</dbReference>
<evidence type="ECO:0000313" key="3">
    <source>
        <dbReference type="Proteomes" id="UP000657421"/>
    </source>
</evidence>
<keyword evidence="1" id="KW-1133">Transmembrane helix</keyword>
<proteinExistence type="predicted"/>
<keyword evidence="3" id="KW-1185">Reference proteome</keyword>